<evidence type="ECO:0000256" key="3">
    <source>
        <dbReference type="ARBA" id="ARBA00023163"/>
    </source>
</evidence>
<protein>
    <submittedName>
        <fullName evidence="5">Helix-turn-helix transcriptional regulator</fullName>
    </submittedName>
</protein>
<keyword evidence="1" id="KW-0805">Transcription regulation</keyword>
<dbReference type="Gene3D" id="2.10.109.10">
    <property type="entry name" value="Umud Fragment, subunit A"/>
    <property type="match status" value="1"/>
</dbReference>
<keyword evidence="2" id="KW-0238">DNA-binding</keyword>
<proteinExistence type="predicted"/>
<dbReference type="Gene3D" id="1.10.260.40">
    <property type="entry name" value="lambda repressor-like DNA-binding domains"/>
    <property type="match status" value="1"/>
</dbReference>
<dbReference type="Pfam" id="PF01381">
    <property type="entry name" value="HTH_3"/>
    <property type="match status" value="1"/>
</dbReference>
<keyword evidence="3" id="KW-0804">Transcription</keyword>
<evidence type="ECO:0000256" key="1">
    <source>
        <dbReference type="ARBA" id="ARBA00023015"/>
    </source>
</evidence>
<dbReference type="SUPFAM" id="SSF47413">
    <property type="entry name" value="lambda repressor-like DNA-binding domains"/>
    <property type="match status" value="1"/>
</dbReference>
<feature type="domain" description="HTH cro/C1-type" evidence="4">
    <location>
        <begin position="19"/>
        <end position="69"/>
    </location>
</feature>
<name>A0A5C7WDU3_AQUAC</name>
<dbReference type="SMART" id="SM00530">
    <property type="entry name" value="HTH_XRE"/>
    <property type="match status" value="1"/>
</dbReference>
<dbReference type="Proteomes" id="UP000321110">
    <property type="component" value="Unassembled WGS sequence"/>
</dbReference>
<evidence type="ECO:0000313" key="6">
    <source>
        <dbReference type="Proteomes" id="UP000321110"/>
    </source>
</evidence>
<dbReference type="GO" id="GO:0003677">
    <property type="term" value="F:DNA binding"/>
    <property type="evidence" value="ECO:0007669"/>
    <property type="project" value="UniProtKB-KW"/>
</dbReference>
<gene>
    <name evidence="5" type="ORF">E6Q69_03120</name>
</gene>
<dbReference type="CDD" id="cd00093">
    <property type="entry name" value="HTH_XRE"/>
    <property type="match status" value="1"/>
</dbReference>
<dbReference type="AlphaFoldDB" id="A0A5C7WDU3"/>
<dbReference type="SUPFAM" id="SSF51306">
    <property type="entry name" value="LexA/Signal peptidase"/>
    <property type="match status" value="1"/>
</dbReference>
<dbReference type="InterPro" id="IPR015927">
    <property type="entry name" value="Peptidase_S24_S26A/B/C"/>
</dbReference>
<sequence length="261" mass="28993">MNYPAPDDTPTLPDRLAWAMKQRGLVQETLAEQAGCSQASIQKIATGKTLKSKFLPNIARALQVDVDWLELGVTPEQIQQRQGHYSTNRLRDGAPMALSMLSLWDDETPLDEDDVELPIYKEVELASGIGRSEIQLVEGRKVRFSQRTLRAAGVDLANAACATNNGNSNAPLILDRATLGIDLGMTRIIDGKIYALDHGGLLRIKFMFRLPGGGVRLRSFNREEYPDEDYTAEEAMEQGVRILGRVFWWSTLDPQSAPPLL</sequence>
<dbReference type="InterPro" id="IPR001387">
    <property type="entry name" value="Cro/C1-type_HTH"/>
</dbReference>
<dbReference type="InterPro" id="IPR010982">
    <property type="entry name" value="Lambda_DNA-bd_dom_sf"/>
</dbReference>
<dbReference type="InterPro" id="IPR036286">
    <property type="entry name" value="LexA/Signal_pep-like_sf"/>
</dbReference>
<evidence type="ECO:0000313" key="5">
    <source>
        <dbReference type="EMBL" id="TXI34754.1"/>
    </source>
</evidence>
<evidence type="ECO:0000259" key="4">
    <source>
        <dbReference type="PROSITE" id="PS50943"/>
    </source>
</evidence>
<evidence type="ECO:0000256" key="2">
    <source>
        <dbReference type="ARBA" id="ARBA00023125"/>
    </source>
</evidence>
<dbReference type="PANTHER" id="PTHR40661">
    <property type="match status" value="1"/>
</dbReference>
<accession>A0A5C7WDU3</accession>
<dbReference type="EMBL" id="SSFO01000057">
    <property type="protein sequence ID" value="TXI34754.1"/>
    <property type="molecule type" value="Genomic_DNA"/>
</dbReference>
<dbReference type="CDD" id="cd06529">
    <property type="entry name" value="S24_LexA-like"/>
    <property type="match status" value="1"/>
</dbReference>
<comment type="caution">
    <text evidence="5">The sequence shown here is derived from an EMBL/GenBank/DDBJ whole genome shotgun (WGS) entry which is preliminary data.</text>
</comment>
<organism evidence="5 6">
    <name type="scientific">Aquipseudomonas alcaligenes</name>
    <name type="common">Pseudomonas alcaligenes</name>
    <dbReference type="NCBI Taxonomy" id="43263"/>
    <lineage>
        <taxon>Bacteria</taxon>
        <taxon>Pseudomonadati</taxon>
        <taxon>Pseudomonadota</taxon>
        <taxon>Gammaproteobacteria</taxon>
        <taxon>Pseudomonadales</taxon>
        <taxon>Pseudomonadaceae</taxon>
        <taxon>Aquipseudomonas</taxon>
    </lineage>
</organism>
<dbReference type="InterPro" id="IPR039418">
    <property type="entry name" value="LexA-like"/>
</dbReference>
<dbReference type="PANTHER" id="PTHR40661:SF2">
    <property type="entry name" value="HTH-TYPE TRANSCRIPTIONAL REGULATOR PRTR"/>
    <property type="match status" value="1"/>
</dbReference>
<dbReference type="Pfam" id="PF00717">
    <property type="entry name" value="Peptidase_S24"/>
    <property type="match status" value="1"/>
</dbReference>
<reference evidence="5 6" key="1">
    <citation type="submission" date="2018-09" db="EMBL/GenBank/DDBJ databases">
        <title>Metagenome Assembled Genomes from an Advanced Water Purification Facility.</title>
        <authorList>
            <person name="Stamps B.W."/>
            <person name="Spear J.R."/>
        </authorList>
    </citation>
    <scope>NUCLEOTIDE SEQUENCE [LARGE SCALE GENOMIC DNA]</scope>
    <source>
        <strain evidence="5">Bin_52_1</strain>
    </source>
</reference>
<dbReference type="PROSITE" id="PS50943">
    <property type="entry name" value="HTH_CROC1"/>
    <property type="match status" value="1"/>
</dbReference>